<proteinExistence type="predicted"/>
<evidence type="ECO:0000313" key="2">
    <source>
        <dbReference type="EMBL" id="KAK2944096.1"/>
    </source>
</evidence>
<comment type="caution">
    <text evidence="2">The sequence shown here is derived from an EMBL/GenBank/DDBJ whole genome shotgun (WGS) entry which is preliminary data.</text>
</comment>
<dbReference type="PROSITE" id="PS00972">
    <property type="entry name" value="USP_1"/>
    <property type="match status" value="1"/>
</dbReference>
<dbReference type="GO" id="GO:0016787">
    <property type="term" value="F:hydrolase activity"/>
    <property type="evidence" value="ECO:0007669"/>
    <property type="project" value="UniProtKB-KW"/>
</dbReference>
<dbReference type="InterPro" id="IPR050164">
    <property type="entry name" value="Peptidase_C19"/>
</dbReference>
<evidence type="ECO:0000259" key="1">
    <source>
        <dbReference type="PROSITE" id="PS50235"/>
    </source>
</evidence>
<dbReference type="Proteomes" id="UP001281761">
    <property type="component" value="Unassembled WGS sequence"/>
</dbReference>
<dbReference type="InterPro" id="IPR018200">
    <property type="entry name" value="USP_CS"/>
</dbReference>
<name>A0ABQ9X0E4_9EUKA</name>
<organism evidence="2 3">
    <name type="scientific">Blattamonas nauphoetae</name>
    <dbReference type="NCBI Taxonomy" id="2049346"/>
    <lineage>
        <taxon>Eukaryota</taxon>
        <taxon>Metamonada</taxon>
        <taxon>Preaxostyla</taxon>
        <taxon>Oxymonadida</taxon>
        <taxon>Blattamonas</taxon>
    </lineage>
</organism>
<accession>A0ABQ9X0E4</accession>
<feature type="domain" description="USP" evidence="1">
    <location>
        <begin position="303"/>
        <end position="706"/>
    </location>
</feature>
<dbReference type="PANTHER" id="PTHR24006">
    <property type="entry name" value="UBIQUITIN CARBOXYL-TERMINAL HYDROLASE"/>
    <property type="match status" value="1"/>
</dbReference>
<dbReference type="InterPro" id="IPR028889">
    <property type="entry name" value="USP"/>
</dbReference>
<keyword evidence="3" id="KW-1185">Reference proteome</keyword>
<dbReference type="PANTHER" id="PTHR24006:SF827">
    <property type="entry name" value="UBIQUITIN CARBOXYL-TERMINAL HYDROLASE 34"/>
    <property type="match status" value="1"/>
</dbReference>
<sequence>MSWLFSESFQKPEDLHDSTKTGMRRLFNLLKSQQQSLTEFAKTATCLHQDLPLPRIAFSLFYNDNKLAAIEKYQPWQPFLHLWLYALIINKVTVRKKITDEVTGVSVERYSILELISDEHLHYIAYTLLISWNPTILDSIRPQLEQFWIVAEINKTIPLTLLPLAISTSKEQNPSVALSSLLTLINTVINDSKNPFPKSAVEKNIGTIISRLLFVEKPEDAGCQNETNRFILINLLIVASRYIPDVILPELEKVLDFERTQTFPPFTPLPHFIVPPSPQSIDDTFPNHKLVTDQFSRVVIPYQGMKNPGGMCYATVHFQSLFMNPLARALLLGDVPRQISGQTELTPKELESLCSPTYYPVLDTNACFNISDNQTVLSTITPGNRRQNFGREIENVWEELGRLFARMQSRWNMPFYSYIPHYETIDDLAKTILDDSGNPISVKQYDDTSHFFGRLMWKLSSFGKEQCVPNTFRHLFFSDMAESTVCPAGHESYKNQHRTPLHSCSVLLGNRLNSSQSDLENSLASNAEMAIPPFVCPDCKTTQNAVKRMLIRNLPHTLNFHLRRFTFEDQKPVKVNSRFVFPMELDMWPYTEEGFMYTRYPQSAQQNGIDDHQYIRFGRGRQYYDYQLVGMILHDGTQSTGHYFAYFMERTCTVSKTGTNVNVPPRWYQFNDQVVEIIPDITERMKVAFGDPSSTCSAMMLVYERKQALPIWNMEKVRQHYVDSPWSWLTIKPDDERFFVENQRSLIREQLLKNAQIPSEEDLIKPEFLQSTLPHRRRVQIYRIPKDWAPIPAQTDPASFPVLVYSIYKYMMSQTNRQGDIDKTRLDATHLWITTLNQVVARCQTFPTSDFYTWQVLQVEKQLENPKLAVKFIDTLTAHMTAENTRGSAKTEGLKKEPTSMLPAILLNSADVSRQVAFSRLVLTALQTLSSSAENEDRRLLTFLSQLVESCFIPFRNNSFKLHSALLLLQHLASSSFRWATLLALTNTIISYLAATLDQGLLLSLISSHDHIRSVVMENPLRSSPLYQPTVDAALRLIQTITFHAAPKKSFFDTAEPWMTMKLFRLFLKAGMASSLPIITAVATYPLFCSSPEEKTNPNTPEIKTPAKETFLDELVKTMFLEPDLFDPAFASFLAIYAFPRKSPQMETPAFDMIVNTMGKFLDRLESQPVRVPVVFTNFTKLRNESFVQLMSLPPIFSRLLGFFAIKEVSDYHVTLLIRHLHMTIVGPITLGPDRPFCYALSPISTQHLAPPIGLQIPRSPFSSATTDLPLPQVQPISNMQIDPLPPPPPTRTFTFDLTPPAQRVPDHPLGFLYSFAEPVTMIPFTRLTQTGVASFAPFPDFDKDRGDKLQRFMFKYLINYDRSTKGLVFTTPVLLLLAWNLRSYGGGQEYSNCEVKHNNIRIARRFVEGKLIEWILYRAQKSHQSKDEREHRNYRVLLQFLAAVLQSNNEIRNNFPRAALDRLADLLVFHKNIENMVRMNESHAQTIANHWEHSMRAILCIFIRIGYSEATEHAQGAIRRFQQKTEQKMATKFQDLFQALGLKKN</sequence>
<gene>
    <name evidence="2" type="ORF">BLNAU_20980</name>
</gene>
<dbReference type="PROSITE" id="PS50235">
    <property type="entry name" value="USP_3"/>
    <property type="match status" value="1"/>
</dbReference>
<evidence type="ECO:0000313" key="3">
    <source>
        <dbReference type="Proteomes" id="UP001281761"/>
    </source>
</evidence>
<dbReference type="Gene3D" id="3.90.70.10">
    <property type="entry name" value="Cysteine proteinases"/>
    <property type="match status" value="1"/>
</dbReference>
<protein>
    <submittedName>
        <fullName evidence="2">Ubiquitin carboxyl-terminal hydrolase</fullName>
    </submittedName>
</protein>
<dbReference type="SUPFAM" id="SSF54001">
    <property type="entry name" value="Cysteine proteinases"/>
    <property type="match status" value="1"/>
</dbReference>
<dbReference type="Pfam" id="PF00443">
    <property type="entry name" value="UCH"/>
    <property type="match status" value="1"/>
</dbReference>
<dbReference type="PROSITE" id="PS00973">
    <property type="entry name" value="USP_2"/>
    <property type="match status" value="1"/>
</dbReference>
<dbReference type="EMBL" id="JARBJD010000314">
    <property type="protein sequence ID" value="KAK2944096.1"/>
    <property type="molecule type" value="Genomic_DNA"/>
</dbReference>
<dbReference type="InterPro" id="IPR001394">
    <property type="entry name" value="Peptidase_C19_UCH"/>
</dbReference>
<dbReference type="InterPro" id="IPR038765">
    <property type="entry name" value="Papain-like_cys_pep_sf"/>
</dbReference>
<keyword evidence="2" id="KW-0378">Hydrolase</keyword>
<reference evidence="2 3" key="1">
    <citation type="journal article" date="2022" name="bioRxiv">
        <title>Genomics of Preaxostyla Flagellates Illuminates Evolutionary Transitions and the Path Towards Mitochondrial Loss.</title>
        <authorList>
            <person name="Novak L.V.F."/>
            <person name="Treitli S.C."/>
            <person name="Pyrih J."/>
            <person name="Halakuc P."/>
            <person name="Pipaliya S.V."/>
            <person name="Vacek V."/>
            <person name="Brzon O."/>
            <person name="Soukal P."/>
            <person name="Eme L."/>
            <person name="Dacks J.B."/>
            <person name="Karnkowska A."/>
            <person name="Elias M."/>
            <person name="Hampl V."/>
        </authorList>
    </citation>
    <scope>NUCLEOTIDE SEQUENCE [LARGE SCALE GENOMIC DNA]</scope>
    <source>
        <strain evidence="2">NAU3</strain>
        <tissue evidence="2">Gut</tissue>
    </source>
</reference>